<evidence type="ECO:0000256" key="2">
    <source>
        <dbReference type="ARBA" id="ARBA00008807"/>
    </source>
</evidence>
<keyword evidence="4 8" id="KW-0812">Transmembrane</keyword>
<accession>U1GHX6</accession>
<comment type="subcellular location">
    <subcellularLocation>
        <location evidence="1">Membrane</location>
        <topology evidence="1">Multi-pass membrane protein</topology>
    </subcellularLocation>
</comment>
<evidence type="ECO:0000313" key="9">
    <source>
        <dbReference type="EMBL" id="ERF71416.1"/>
    </source>
</evidence>
<keyword evidence="5 8" id="KW-1133">Transmembrane helix</keyword>
<feature type="compositionally biased region" description="Polar residues" evidence="7">
    <location>
        <begin position="16"/>
        <end position="35"/>
    </location>
</feature>
<feature type="region of interest" description="Disordered" evidence="7">
    <location>
        <begin position="222"/>
        <end position="248"/>
    </location>
</feature>
<reference evidence="10" key="1">
    <citation type="journal article" date="2014" name="BMC Genomics">
        <title>Genome characteristics reveal the impact of lichenization on lichen-forming fungus Endocarpon pusillum Hedwig (Verrucariales, Ascomycota).</title>
        <authorList>
            <person name="Wang Y.-Y."/>
            <person name="Liu B."/>
            <person name="Zhang X.-Y."/>
            <person name="Zhou Q.-M."/>
            <person name="Zhang T."/>
            <person name="Li H."/>
            <person name="Yu Y.-F."/>
            <person name="Zhang X.-L."/>
            <person name="Hao X.-Y."/>
            <person name="Wang M."/>
            <person name="Wang L."/>
            <person name="Wei J.-C."/>
        </authorList>
    </citation>
    <scope>NUCLEOTIDE SEQUENCE [LARGE SCALE GENOMIC DNA]</scope>
    <source>
        <strain evidence="10">Z07020 / HMAS-L-300199</strain>
    </source>
</reference>
<evidence type="ECO:0000313" key="10">
    <source>
        <dbReference type="Proteomes" id="UP000019373"/>
    </source>
</evidence>
<protein>
    <recommendedName>
        <fullName evidence="11">Oligopeptide transporter</fullName>
    </recommendedName>
</protein>
<dbReference type="NCBIfam" id="TIGR00728">
    <property type="entry name" value="OPT_sfam"/>
    <property type="match status" value="1"/>
</dbReference>
<feature type="compositionally biased region" description="Polar residues" evidence="7">
    <location>
        <begin position="234"/>
        <end position="248"/>
    </location>
</feature>
<feature type="transmembrane region" description="Helical" evidence="8">
    <location>
        <begin position="165"/>
        <end position="191"/>
    </location>
</feature>
<feature type="transmembrane region" description="Helical" evidence="8">
    <location>
        <begin position="464"/>
        <end position="482"/>
    </location>
</feature>
<dbReference type="RefSeq" id="XP_007802935.1">
    <property type="nucleotide sequence ID" value="XM_007804744.1"/>
</dbReference>
<evidence type="ECO:0000256" key="7">
    <source>
        <dbReference type="SAM" id="MobiDB-lite"/>
    </source>
</evidence>
<keyword evidence="3" id="KW-0813">Transport</keyword>
<proteinExistence type="inferred from homology"/>
<evidence type="ECO:0008006" key="11">
    <source>
        <dbReference type="Google" id="ProtNLM"/>
    </source>
</evidence>
<gene>
    <name evidence="9" type="ORF">EPUS_08685</name>
</gene>
<feature type="transmembrane region" description="Helical" evidence="8">
    <location>
        <begin position="352"/>
        <end position="372"/>
    </location>
</feature>
<dbReference type="GO" id="GO:0035673">
    <property type="term" value="F:oligopeptide transmembrane transporter activity"/>
    <property type="evidence" value="ECO:0007669"/>
    <property type="project" value="InterPro"/>
</dbReference>
<feature type="transmembrane region" description="Helical" evidence="8">
    <location>
        <begin position="647"/>
        <end position="672"/>
    </location>
</feature>
<dbReference type="Proteomes" id="UP000019373">
    <property type="component" value="Unassembled WGS sequence"/>
</dbReference>
<organism evidence="9 10">
    <name type="scientific">Endocarpon pusillum (strain Z07020 / HMAS-L-300199)</name>
    <name type="common">Lichen-forming fungus</name>
    <dbReference type="NCBI Taxonomy" id="1263415"/>
    <lineage>
        <taxon>Eukaryota</taxon>
        <taxon>Fungi</taxon>
        <taxon>Dikarya</taxon>
        <taxon>Ascomycota</taxon>
        <taxon>Pezizomycotina</taxon>
        <taxon>Eurotiomycetes</taxon>
        <taxon>Chaetothyriomycetidae</taxon>
        <taxon>Verrucariales</taxon>
        <taxon>Verrucariaceae</taxon>
        <taxon>Endocarpon</taxon>
    </lineage>
</organism>
<feature type="transmembrane region" description="Helical" evidence="8">
    <location>
        <begin position="684"/>
        <end position="706"/>
    </location>
</feature>
<dbReference type="PANTHER" id="PTHR31645:SF0">
    <property type="entry name" value="OLIGOPEPTIDE TRANSPORTER YGL114W-RELATED"/>
    <property type="match status" value="1"/>
</dbReference>
<feature type="transmembrane region" description="Helical" evidence="8">
    <location>
        <begin position="313"/>
        <end position="332"/>
    </location>
</feature>
<feature type="transmembrane region" description="Helical" evidence="8">
    <location>
        <begin position="558"/>
        <end position="580"/>
    </location>
</feature>
<feature type="transmembrane region" description="Helical" evidence="8">
    <location>
        <begin position="124"/>
        <end position="153"/>
    </location>
</feature>
<evidence type="ECO:0000256" key="3">
    <source>
        <dbReference type="ARBA" id="ARBA00022448"/>
    </source>
</evidence>
<evidence type="ECO:0000256" key="4">
    <source>
        <dbReference type="ARBA" id="ARBA00022692"/>
    </source>
</evidence>
<dbReference type="PANTHER" id="PTHR31645">
    <property type="entry name" value="OLIGOPEPTIDE TRANSPORTER YGL114W-RELATED"/>
    <property type="match status" value="1"/>
</dbReference>
<evidence type="ECO:0000256" key="6">
    <source>
        <dbReference type="ARBA" id="ARBA00023136"/>
    </source>
</evidence>
<dbReference type="InterPro" id="IPR045035">
    <property type="entry name" value="YSL-like"/>
</dbReference>
<dbReference type="Pfam" id="PF03169">
    <property type="entry name" value="OPT"/>
    <property type="match status" value="1"/>
</dbReference>
<feature type="transmembrane region" description="Helical" evidence="8">
    <location>
        <begin position="72"/>
        <end position="91"/>
    </location>
</feature>
<evidence type="ECO:0000256" key="8">
    <source>
        <dbReference type="SAM" id="Phobius"/>
    </source>
</evidence>
<dbReference type="GeneID" id="19243532"/>
<evidence type="ECO:0000256" key="1">
    <source>
        <dbReference type="ARBA" id="ARBA00004141"/>
    </source>
</evidence>
<dbReference type="OrthoDB" id="627262at2759"/>
<keyword evidence="10" id="KW-1185">Reference proteome</keyword>
<sequence>MFPVEAEQERSHSKSDNLPNPQGGSVHNSVTTSEATPLLGHTPTARDTIESLTQHPPISDPLLYSTFTFRGLAIGLVLGTIICLINIYFGLKTGRVTGFPLATAYIANNIACQFGPPLGVPENVFVVAVATAMAAMPMTAALVGVIPALEYLVGPEDGGPIQIPWFRLLTWSAGVCVFGPILAMACSSYFLMFKDLPFPPGTATAILIKRFHAKATSRNTFTGSRFEERGDPGTDSSGMVTEPSGSSPLVHQRETASWAFNVSIVVSGVWTLGGHLIPLITSRFGLTALESWPWNVQFSVGSVGQGVITGPKVAFYMLFGAIVRMILCSWISTKMNWQPDKNDDWDGFRGWIVWPSLAALLAHCLVNFVWACTKRSILSVFRGTATSPCLGDTALPQHSNAGSPNITSSASSVEDRPAVTERAIETRNSVYSGISSKQIGLCLALATLLCIASAKLSLAESATWIQLLLVVLLALPLSIVAIQAMGQTGMNPVSALGKVAQIAFGLIVARTSSNAIIVNLIAGAIAESGACQAADLMCDLKAGSLLKASPDDLLKGQLVGSLVGAFVASSSYALFTWSYLPNPGTVAAPVDMPSAHMWFEAAKLCAGKGLPEEAVGVSIVMALVFTIIAAVKIGFAEAWWGCLIPDGVSFALGMFNVWSLTAGWVIGGLVHWCWSRYYRGEEDVIILIASGLMLGEGGVELASILLKLAWNLVFK</sequence>
<feature type="region of interest" description="Disordered" evidence="7">
    <location>
        <begin position="1"/>
        <end position="42"/>
    </location>
</feature>
<feature type="transmembrane region" description="Helical" evidence="8">
    <location>
        <begin position="614"/>
        <end position="635"/>
    </location>
</feature>
<dbReference type="GO" id="GO:0000329">
    <property type="term" value="C:fungal-type vacuole membrane"/>
    <property type="evidence" value="ECO:0007669"/>
    <property type="project" value="TreeGrafter"/>
</dbReference>
<dbReference type="eggNOG" id="ENOG502QQ2H">
    <property type="taxonomic scope" value="Eukaryota"/>
</dbReference>
<dbReference type="InterPro" id="IPR004813">
    <property type="entry name" value="OPT"/>
</dbReference>
<dbReference type="EMBL" id="KE721213">
    <property type="protein sequence ID" value="ERF71416.1"/>
    <property type="molecule type" value="Genomic_DNA"/>
</dbReference>
<feature type="transmembrane region" description="Helical" evidence="8">
    <location>
        <begin position="258"/>
        <end position="280"/>
    </location>
</feature>
<feature type="transmembrane region" description="Helical" evidence="8">
    <location>
        <begin position="439"/>
        <end position="458"/>
    </location>
</feature>
<comment type="similarity">
    <text evidence="2">Belongs to the oligopeptide OPT transporter family.</text>
</comment>
<dbReference type="AlphaFoldDB" id="U1GHX6"/>
<name>U1GHX6_ENDPU</name>
<keyword evidence="6 8" id="KW-0472">Membrane</keyword>
<evidence type="ECO:0000256" key="5">
    <source>
        <dbReference type="ARBA" id="ARBA00022989"/>
    </source>
</evidence>
<dbReference type="HOGENOM" id="CLU_010539_2_0_1"/>